<organism evidence="1 2">
    <name type="scientific">Amaricoccus solimangrovi</name>
    <dbReference type="NCBI Taxonomy" id="2589815"/>
    <lineage>
        <taxon>Bacteria</taxon>
        <taxon>Pseudomonadati</taxon>
        <taxon>Pseudomonadota</taxon>
        <taxon>Alphaproteobacteria</taxon>
        <taxon>Rhodobacterales</taxon>
        <taxon>Paracoccaceae</taxon>
        <taxon>Amaricoccus</taxon>
    </lineage>
</organism>
<dbReference type="AlphaFoldDB" id="A0A501WL79"/>
<comment type="caution">
    <text evidence="1">The sequence shown here is derived from an EMBL/GenBank/DDBJ whole genome shotgun (WGS) entry which is preliminary data.</text>
</comment>
<dbReference type="EMBL" id="VFRP01000011">
    <property type="protein sequence ID" value="TPE50259.1"/>
    <property type="molecule type" value="Genomic_DNA"/>
</dbReference>
<name>A0A501WL79_9RHOB</name>
<dbReference type="OrthoDB" id="7595214at2"/>
<protein>
    <submittedName>
        <fullName evidence="1">Uncharacterized protein</fullName>
    </submittedName>
</protein>
<accession>A0A501WL79</accession>
<evidence type="ECO:0000313" key="2">
    <source>
        <dbReference type="Proteomes" id="UP000319255"/>
    </source>
</evidence>
<gene>
    <name evidence="1" type="ORF">FJM51_12830</name>
</gene>
<keyword evidence="2" id="KW-1185">Reference proteome</keyword>
<proteinExistence type="predicted"/>
<dbReference type="RefSeq" id="WP_140454543.1">
    <property type="nucleotide sequence ID" value="NZ_VFRP01000011.1"/>
</dbReference>
<reference evidence="1 2" key="1">
    <citation type="submission" date="2019-06" db="EMBL/GenBank/DDBJ databases">
        <title>A novel bacterium of genus Amaricoccus, isolated from marine sediment.</title>
        <authorList>
            <person name="Huang H."/>
            <person name="Mo K."/>
            <person name="Hu Y."/>
        </authorList>
    </citation>
    <scope>NUCLEOTIDE SEQUENCE [LARGE SCALE GENOMIC DNA]</scope>
    <source>
        <strain evidence="1 2">HB172011</strain>
    </source>
</reference>
<evidence type="ECO:0000313" key="1">
    <source>
        <dbReference type="EMBL" id="TPE50259.1"/>
    </source>
</evidence>
<sequence length="104" mass="11964">MKDGWISAFDAHSRLEEHGELQPAFVIRPRAADGVVVGRARLLIWGRERREDCEIPPEFWAKLIGQIWRAGDFSTMVRHDDCRAYGVTFLEADIEAMLPRRKGL</sequence>
<dbReference type="Proteomes" id="UP000319255">
    <property type="component" value="Unassembled WGS sequence"/>
</dbReference>